<evidence type="ECO:0000259" key="1">
    <source>
        <dbReference type="Pfam" id="PF02872"/>
    </source>
</evidence>
<organism evidence="2 3">
    <name type="scientific">Pelagicoccus mobilis</name>
    <dbReference type="NCBI Taxonomy" id="415221"/>
    <lineage>
        <taxon>Bacteria</taxon>
        <taxon>Pseudomonadati</taxon>
        <taxon>Verrucomicrobiota</taxon>
        <taxon>Opitutia</taxon>
        <taxon>Puniceicoccales</taxon>
        <taxon>Pelagicoccaceae</taxon>
        <taxon>Pelagicoccus</taxon>
    </lineage>
</organism>
<dbReference type="RefSeq" id="WP_200353928.1">
    <property type="nucleotide sequence ID" value="NZ_JAENIL010000003.1"/>
</dbReference>
<dbReference type="InterPro" id="IPR008334">
    <property type="entry name" value="5'-Nucleotdase_C"/>
</dbReference>
<dbReference type="GO" id="GO:0009166">
    <property type="term" value="P:nucleotide catabolic process"/>
    <property type="evidence" value="ECO:0007669"/>
    <property type="project" value="InterPro"/>
</dbReference>
<dbReference type="PANTHER" id="PTHR11575:SF24">
    <property type="entry name" value="5'-NUCLEOTIDASE"/>
    <property type="match status" value="1"/>
</dbReference>
<protein>
    <submittedName>
        <fullName evidence="2">5'-nucleotidase C-terminal domain-containing protein</fullName>
    </submittedName>
</protein>
<dbReference type="InterPro" id="IPR036907">
    <property type="entry name" value="5'-Nucleotdase_C_sf"/>
</dbReference>
<dbReference type="Proteomes" id="UP000617628">
    <property type="component" value="Unassembled WGS sequence"/>
</dbReference>
<dbReference type="SUPFAM" id="SSF55816">
    <property type="entry name" value="5'-nucleotidase (syn. UDP-sugar hydrolase), C-terminal domain"/>
    <property type="match status" value="1"/>
</dbReference>
<dbReference type="Gene3D" id="3.90.780.10">
    <property type="entry name" value="5'-Nucleotidase, C-terminal domain"/>
    <property type="match status" value="1"/>
</dbReference>
<gene>
    <name evidence="2" type="ORF">JIN87_02460</name>
</gene>
<name>A0A934RQK7_9BACT</name>
<keyword evidence="3" id="KW-1185">Reference proteome</keyword>
<dbReference type="PANTHER" id="PTHR11575">
    <property type="entry name" value="5'-NUCLEOTIDASE-RELATED"/>
    <property type="match status" value="1"/>
</dbReference>
<reference evidence="2" key="1">
    <citation type="submission" date="2021-01" db="EMBL/GenBank/DDBJ databases">
        <title>Modified the classification status of verrucomicrobia.</title>
        <authorList>
            <person name="Feng X."/>
        </authorList>
    </citation>
    <scope>NUCLEOTIDE SEQUENCE</scope>
    <source>
        <strain evidence="2">KCTC 13126</strain>
    </source>
</reference>
<dbReference type="InterPro" id="IPR006179">
    <property type="entry name" value="5_nucleotidase/apyrase"/>
</dbReference>
<dbReference type="Pfam" id="PF02872">
    <property type="entry name" value="5_nucleotid_C"/>
    <property type="match status" value="1"/>
</dbReference>
<proteinExistence type="predicted"/>
<dbReference type="GO" id="GO:0016787">
    <property type="term" value="F:hydrolase activity"/>
    <property type="evidence" value="ECO:0007669"/>
    <property type="project" value="InterPro"/>
</dbReference>
<accession>A0A934RQK7</accession>
<evidence type="ECO:0000313" key="2">
    <source>
        <dbReference type="EMBL" id="MBK1875710.1"/>
    </source>
</evidence>
<sequence>MPLNWRGELLESWPRMVEGVGMFWRYVLVGIVSFWGAGLGAQVEAEFSVLRVDSSGPEDPGLAAYIKPYREGVEAFSAEVIGYAAEPLSRSRPECGLSNLVADSLRVVGEREFESEVDLAVTNFGGLRRNLPKGPLTMGLITELSPFDNYIVLLEVRGELVLELARNIASGSASAISGLKVVGSKSGELLSAEIGGESVVPDGTYRLVTIDYLLANWTSLFREEWIVSRKVSVNLRQREAIVLHLSELTRKGIKVYDAAEGRVRVVSGD</sequence>
<evidence type="ECO:0000313" key="3">
    <source>
        <dbReference type="Proteomes" id="UP000617628"/>
    </source>
</evidence>
<feature type="domain" description="5'-Nucleotidase C-terminal" evidence="1">
    <location>
        <begin position="80"/>
        <end position="217"/>
    </location>
</feature>
<dbReference type="EMBL" id="JAENIL010000003">
    <property type="protein sequence ID" value="MBK1875710.1"/>
    <property type="molecule type" value="Genomic_DNA"/>
</dbReference>
<comment type="caution">
    <text evidence="2">The sequence shown here is derived from an EMBL/GenBank/DDBJ whole genome shotgun (WGS) entry which is preliminary data.</text>
</comment>
<dbReference type="AlphaFoldDB" id="A0A934RQK7"/>